<evidence type="ECO:0000256" key="5">
    <source>
        <dbReference type="ARBA" id="ARBA00022801"/>
    </source>
</evidence>
<dbReference type="Gene3D" id="3.90.320.10">
    <property type="match status" value="1"/>
</dbReference>
<evidence type="ECO:0000256" key="7">
    <source>
        <dbReference type="ARBA" id="ARBA00022840"/>
    </source>
</evidence>
<proteinExistence type="inferred from homology"/>
<organism evidence="15 16">
    <name type="scientific">Paenibacillus terricola</name>
    <dbReference type="NCBI Taxonomy" id="2763503"/>
    <lineage>
        <taxon>Bacteria</taxon>
        <taxon>Bacillati</taxon>
        <taxon>Bacillota</taxon>
        <taxon>Bacilli</taxon>
        <taxon>Bacillales</taxon>
        <taxon>Paenibacillaceae</taxon>
        <taxon>Paenibacillus</taxon>
    </lineage>
</organism>
<dbReference type="GO" id="GO:0004386">
    <property type="term" value="F:helicase activity"/>
    <property type="evidence" value="ECO:0007669"/>
    <property type="project" value="UniProtKB-KW"/>
</dbReference>
<evidence type="ECO:0000256" key="6">
    <source>
        <dbReference type="ARBA" id="ARBA00022806"/>
    </source>
</evidence>
<gene>
    <name evidence="15" type="ORF">H8B09_00815</name>
</gene>
<evidence type="ECO:0000259" key="14">
    <source>
        <dbReference type="PROSITE" id="PS51193"/>
    </source>
</evidence>
<dbReference type="PANTHER" id="PTHR11472:SF34">
    <property type="entry name" value="REGULATOR OF TELOMERE ELONGATION HELICASE 1"/>
    <property type="match status" value="1"/>
</dbReference>
<accession>A0ABR8MRV5</accession>
<dbReference type="InterPro" id="IPR045028">
    <property type="entry name" value="DinG/Rad3-like"/>
</dbReference>
<evidence type="ECO:0000256" key="2">
    <source>
        <dbReference type="ARBA" id="ARBA00022723"/>
    </source>
</evidence>
<dbReference type="InterPro" id="IPR014013">
    <property type="entry name" value="Helic_SF1/SF2_ATP-bd_DinG/Rad3"/>
</dbReference>
<dbReference type="SMART" id="SM00488">
    <property type="entry name" value="DEXDc2"/>
    <property type="match status" value="1"/>
</dbReference>
<keyword evidence="8" id="KW-0408">Iron</keyword>
<dbReference type="SUPFAM" id="SSF52540">
    <property type="entry name" value="P-loop containing nucleoside triphosphate hydrolases"/>
    <property type="match status" value="3"/>
</dbReference>
<keyword evidence="1" id="KW-0004">4Fe-4S</keyword>
<dbReference type="InterPro" id="IPR010614">
    <property type="entry name" value="RAD3-like_helicase_DEAD"/>
</dbReference>
<keyword evidence="16" id="KW-1185">Reference proteome</keyword>
<name>A0ABR8MRV5_9BACL</name>
<dbReference type="InterPro" id="IPR006554">
    <property type="entry name" value="Helicase-like_DEXD_c2"/>
</dbReference>
<keyword evidence="6 15" id="KW-0347">Helicase</keyword>
<keyword evidence="4" id="KW-0227">DNA damage</keyword>
<dbReference type="PANTHER" id="PTHR11472">
    <property type="entry name" value="DNA REPAIR DEAD HELICASE RAD3/XP-D SUBFAMILY MEMBER"/>
    <property type="match status" value="1"/>
</dbReference>
<dbReference type="Pfam" id="PF06733">
    <property type="entry name" value="DEAD_2"/>
    <property type="match status" value="1"/>
</dbReference>
<keyword evidence="11" id="KW-0234">DNA repair</keyword>
<dbReference type="InterPro" id="IPR011604">
    <property type="entry name" value="PDDEXK-like_dom_sf"/>
</dbReference>
<reference evidence="15 16" key="1">
    <citation type="submission" date="2020-09" db="EMBL/GenBank/DDBJ databases">
        <title>Paenibacillus sp. strain PR3 16S rRNA gene Genome sequencing and assembly.</title>
        <authorList>
            <person name="Kim J."/>
        </authorList>
    </citation>
    <scope>NUCLEOTIDE SEQUENCE [LARGE SCALE GENOMIC DNA]</scope>
    <source>
        <strain evidence="15 16">PR3</strain>
    </source>
</reference>
<keyword evidence="5" id="KW-0378">Hydrolase</keyword>
<keyword evidence="9" id="KW-0411">Iron-sulfur</keyword>
<dbReference type="Proteomes" id="UP000609346">
    <property type="component" value="Unassembled WGS sequence"/>
</dbReference>
<dbReference type="EMBL" id="JACXZA010000001">
    <property type="protein sequence ID" value="MBD3917279.1"/>
    <property type="molecule type" value="Genomic_DNA"/>
</dbReference>
<dbReference type="Pfam" id="PF13307">
    <property type="entry name" value="Helicase_C_2"/>
    <property type="match status" value="1"/>
</dbReference>
<evidence type="ECO:0000256" key="1">
    <source>
        <dbReference type="ARBA" id="ARBA00022485"/>
    </source>
</evidence>
<keyword evidence="3" id="KW-0547">Nucleotide-binding</keyword>
<feature type="domain" description="Helicase ATP-binding" evidence="14">
    <location>
        <begin position="181"/>
        <end position="438"/>
    </location>
</feature>
<evidence type="ECO:0000256" key="8">
    <source>
        <dbReference type="ARBA" id="ARBA00023004"/>
    </source>
</evidence>
<sequence>MLPSVQLSVRQLVEYAYRSGDIVSGFRSAAALAEGTRIHQSLQTEYGPQDEREYELKTGLDYEGVRFLIEGRCDGLLHTDEGVMIDEIKSTAGTLPEDGDMAPVVHWAQAICYAYIYALDRQLDEMRVRLTYVSTTTDERRAFVRVLDSSMLRDTVLDAVRLYAPYARMLIQHTERKLASAKALAFPFAQYREGQRKFAGAVYQAVTDGAKLFAKAPTGIGKTMSTLFPAVKAIGEERLAHLFYLTAKTITRTAAEDAFRLMQESGLHMHSVTLTAKDKICFQEEVRCSKEHCPYAEGYYDRINDALLDMLGNETMMTRTVIEQYAHKHRVCPFEMSLDAAYASDAIIGDYNYIFDPRISLKRMFEERKKQTAVLVDEAHNLVDRGREMYSAAMNKDAYLQLTRAYKSVNTGVHKAAKAVNDWLLELRKSLSQDGDGARAVETAEIGGGDLFADNGDGSAPERANMPVSWTTLGNGQAVSQAMPADLITLIESFADEAAQELASSSDGASAAGPEAAALLLDTYYAAQQLTRIAKLYDERYVTIVEHWKSEVRLKLFCLDPSHLLRQAGKGFRSQIFFSATLSPMPYYIDMLGGDNEQDYSLSVPSPFSHEQLEVKIMPLSTRYRDRDRSYQPIARALYEMVSAQAGNSLMFFPSYDYMNHVYEPFMSLLASEPTALSIRTIVQTGVMSEEERESFLASFQAGSTESLVGFAVMGGIFSEGVDLVGDRLTGVAVVGVGLPQVGLERDMIRDYCERSERSGFDYAYVYPGMNKVLQAGGRLIRSEKDYGRLLLIDDRYLAQPYNRLLPAEWRGYTVIRVNSLN</sequence>
<evidence type="ECO:0000313" key="15">
    <source>
        <dbReference type="EMBL" id="MBD3917279.1"/>
    </source>
</evidence>
<dbReference type="PROSITE" id="PS51193">
    <property type="entry name" value="HELICASE_ATP_BIND_2"/>
    <property type="match status" value="1"/>
</dbReference>
<dbReference type="SMART" id="SM00491">
    <property type="entry name" value="HELICc2"/>
    <property type="match status" value="1"/>
</dbReference>
<evidence type="ECO:0000256" key="3">
    <source>
        <dbReference type="ARBA" id="ARBA00022741"/>
    </source>
</evidence>
<comment type="caution">
    <text evidence="15">The sequence shown here is derived from an EMBL/GenBank/DDBJ whole genome shotgun (WGS) entry which is preliminary data.</text>
</comment>
<dbReference type="Gene3D" id="3.40.50.300">
    <property type="entry name" value="P-loop containing nucleotide triphosphate hydrolases"/>
    <property type="match status" value="2"/>
</dbReference>
<evidence type="ECO:0000256" key="12">
    <source>
        <dbReference type="ARBA" id="ARBA00023235"/>
    </source>
</evidence>
<evidence type="ECO:0000256" key="13">
    <source>
        <dbReference type="ARBA" id="ARBA00038058"/>
    </source>
</evidence>
<protein>
    <submittedName>
        <fullName evidence="15">ATP-dependent DNA helicase</fullName>
    </submittedName>
</protein>
<evidence type="ECO:0000256" key="4">
    <source>
        <dbReference type="ARBA" id="ARBA00022763"/>
    </source>
</evidence>
<evidence type="ECO:0000256" key="11">
    <source>
        <dbReference type="ARBA" id="ARBA00023204"/>
    </source>
</evidence>
<evidence type="ECO:0000256" key="10">
    <source>
        <dbReference type="ARBA" id="ARBA00023125"/>
    </source>
</evidence>
<dbReference type="InterPro" id="IPR027417">
    <property type="entry name" value="P-loop_NTPase"/>
</dbReference>
<dbReference type="InterPro" id="IPR006555">
    <property type="entry name" value="ATP-dep_Helicase_C"/>
</dbReference>
<keyword evidence="7" id="KW-0067">ATP-binding</keyword>
<evidence type="ECO:0000256" key="9">
    <source>
        <dbReference type="ARBA" id="ARBA00023014"/>
    </source>
</evidence>
<comment type="similarity">
    <text evidence="13">Belongs to the helicase family. DinG subfamily.</text>
</comment>
<keyword evidence="2" id="KW-0479">Metal-binding</keyword>
<keyword evidence="10" id="KW-0238">DNA-binding</keyword>
<keyword evidence="12" id="KW-0413">Isomerase</keyword>
<evidence type="ECO:0000313" key="16">
    <source>
        <dbReference type="Proteomes" id="UP000609346"/>
    </source>
</evidence>